<proteinExistence type="predicted"/>
<dbReference type="EC" id="2.3.1.-" evidence="2"/>
<name>W8TN12_PEPAC</name>
<protein>
    <submittedName>
        <fullName evidence="2">ABC-type multidrug transport system, ATPase c omponent</fullName>
        <ecNumber evidence="2">2.3.1.-</ecNumber>
    </submittedName>
</protein>
<gene>
    <name evidence="2" type="primary">yodP</name>
    <name evidence="2" type="ORF">EAL2_808p00700</name>
</gene>
<dbReference type="CDD" id="cd04301">
    <property type="entry name" value="NAT_SF"/>
    <property type="match status" value="1"/>
</dbReference>
<dbReference type="Proteomes" id="UP000019591">
    <property type="component" value="Plasmid EAL2_808p"/>
</dbReference>
<dbReference type="eggNOG" id="COG0456">
    <property type="taxonomic scope" value="Bacteria"/>
</dbReference>
<organism evidence="2 3">
    <name type="scientific">Peptoclostridium acidaminophilum DSM 3953</name>
    <dbReference type="NCBI Taxonomy" id="1286171"/>
    <lineage>
        <taxon>Bacteria</taxon>
        <taxon>Bacillati</taxon>
        <taxon>Bacillota</taxon>
        <taxon>Clostridia</taxon>
        <taxon>Peptostreptococcales</taxon>
        <taxon>Peptoclostridiaceae</taxon>
        <taxon>Peptoclostridium</taxon>
    </lineage>
</organism>
<keyword evidence="2" id="KW-0614">Plasmid</keyword>
<dbReference type="AlphaFoldDB" id="W8TN12"/>
<sequence>MMTNTQTLGKTNYYAAICGIKVYVDYANERLKIFDAGGIDKAALVEIIGFARYKNLGKVICNSCADSLPHFKSCGFTEEGRIEGFFSGKDSYCMSFFTDEKRAISRKSDEADKTISLCDEKRKSQPQRDALYRIRTANPSDILQMTSIFKRIFETYPSPVFDAGYLLQTMSENVLFKIAEKNSEIVGIASADMDAPNLNAEITDCATLPEHRGNGILSLLIMSLEDELISKGFKTLYSLSRAVNPGININLARLNYSYNGRLINNCHICGGYEDMNIWVKQL</sequence>
<dbReference type="RefSeq" id="WP_041693206.1">
    <property type="nucleotide sequence ID" value="NZ_CP007453.1"/>
</dbReference>
<dbReference type="PATRIC" id="fig|1286171.3.peg.2248"/>
<dbReference type="OrthoDB" id="9790652at2"/>
<evidence type="ECO:0000313" key="3">
    <source>
        <dbReference type="Proteomes" id="UP000019591"/>
    </source>
</evidence>
<dbReference type="InterPro" id="IPR022525">
    <property type="entry name" value="GNAT_AblB"/>
</dbReference>
<dbReference type="GO" id="GO:0008080">
    <property type="term" value="F:N-acetyltransferase activity"/>
    <property type="evidence" value="ECO:0007669"/>
    <property type="project" value="InterPro"/>
</dbReference>
<dbReference type="PROSITE" id="PS51186">
    <property type="entry name" value="GNAT"/>
    <property type="match status" value="1"/>
</dbReference>
<dbReference type="Pfam" id="PF00583">
    <property type="entry name" value="Acetyltransf_1"/>
    <property type="match status" value="1"/>
</dbReference>
<dbReference type="EMBL" id="CP007453">
    <property type="protein sequence ID" value="AHM57577.1"/>
    <property type="molecule type" value="Genomic_DNA"/>
</dbReference>
<evidence type="ECO:0000313" key="2">
    <source>
        <dbReference type="EMBL" id="AHM57577.1"/>
    </source>
</evidence>
<keyword evidence="2" id="KW-0808">Transferase</keyword>
<feature type="domain" description="N-acetyltransferase" evidence="1">
    <location>
        <begin position="132"/>
        <end position="278"/>
    </location>
</feature>
<dbReference type="NCBIfam" id="TIGR03827">
    <property type="entry name" value="GNAT_ablB"/>
    <property type="match status" value="1"/>
</dbReference>
<dbReference type="Gene3D" id="3.40.630.30">
    <property type="match status" value="1"/>
</dbReference>
<dbReference type="SUPFAM" id="SSF55729">
    <property type="entry name" value="Acyl-CoA N-acyltransferases (Nat)"/>
    <property type="match status" value="1"/>
</dbReference>
<keyword evidence="3" id="KW-1185">Reference proteome</keyword>
<evidence type="ECO:0000259" key="1">
    <source>
        <dbReference type="PROSITE" id="PS51186"/>
    </source>
</evidence>
<dbReference type="InterPro" id="IPR016181">
    <property type="entry name" value="Acyl_CoA_acyltransferase"/>
</dbReference>
<dbReference type="HOGENOM" id="CLU_081246_0_0_9"/>
<keyword evidence="2" id="KW-0012">Acyltransferase</keyword>
<reference evidence="2 3" key="1">
    <citation type="journal article" date="2014" name="Genome Announc.">
        <title>Complete Genome Sequence of Amino Acid-Utilizing Eubacterium acidaminophilum al-2 (DSM 3953).</title>
        <authorList>
            <person name="Poehlein A."/>
            <person name="Andreesen J.R."/>
            <person name="Daniel R."/>
        </authorList>
    </citation>
    <scope>NUCLEOTIDE SEQUENCE [LARGE SCALE GENOMIC DNA]</scope>
    <source>
        <strain evidence="2 3">DSM 3953</strain>
        <plasmid evidence="3">Plasmid EAL2_808p</plasmid>
    </source>
</reference>
<geneLocation type="plasmid" evidence="2 3">
    <name>EAL2_808p</name>
</geneLocation>
<accession>W8TN12</accession>
<dbReference type="KEGG" id="eac:EAL2_808p00700"/>
<dbReference type="InterPro" id="IPR000182">
    <property type="entry name" value="GNAT_dom"/>
</dbReference>